<reference evidence="2 3" key="1">
    <citation type="submission" date="2021-03" db="EMBL/GenBank/DDBJ databases">
        <title>The complete genome sequence of Acetobacter suratthaniensis TBRC 1719.</title>
        <authorList>
            <person name="Charoenyingcharoen P."/>
            <person name="Yukphan P."/>
        </authorList>
    </citation>
    <scope>NUCLEOTIDE SEQUENCE [LARGE SCALE GENOMIC DNA]</scope>
    <source>
        <strain evidence="2 3">TBRC 1719</strain>
    </source>
</reference>
<dbReference type="Proteomes" id="UP000664399">
    <property type="component" value="Unassembled WGS sequence"/>
</dbReference>
<sequence length="410" mass="47676">MYNNQHADRLVTLERQAQQVEAKIRRLRTDLNWFERFDLEINRNEFAKTQRENQILRDQLVKIENSCQSASTELSKAEAEAKLGWSPVYWFSSKRNVAVRQVATMRERLSLFKDREEEVKSQLSKNEQAAQRLSDGIQDYLRFDSLQMKIAIAKYDNELQELQPIIEETRVASAHWEAVAGAVFRNWKSVCDELGSVNQDIAEAEYFDEQLSSASTSHERAGIHHNCELHFGPRQSSPRQVLKDRYYRQRKLEQEEKKHSLRLRDITRLLNKKIRNLVVDGNNLCYRNEDGGKRHFIGLMALKVLVPRLVETFDVSIVFDPGICSQLKITEDILQAMFPEARVQVMPPNLTADHTVLAEAEFSAETYVISGDRFKDYREMAAVREKRVLHVVLHRDSVQIPQLQILLPII</sequence>
<keyword evidence="3" id="KW-1185">Reference proteome</keyword>
<evidence type="ECO:0000313" key="3">
    <source>
        <dbReference type="Proteomes" id="UP000664399"/>
    </source>
</evidence>
<dbReference type="RefSeq" id="WP_207855387.1">
    <property type="nucleotide sequence ID" value="NZ_JAFVMG010000031.1"/>
</dbReference>
<dbReference type="EMBL" id="JAFVMG010000031">
    <property type="protein sequence ID" value="MBO1329553.1"/>
    <property type="molecule type" value="Genomic_DNA"/>
</dbReference>
<proteinExistence type="predicted"/>
<protein>
    <recommendedName>
        <fullName evidence="4">RNase NYN domain-containing protein</fullName>
    </recommendedName>
</protein>
<evidence type="ECO:0000256" key="1">
    <source>
        <dbReference type="SAM" id="Coils"/>
    </source>
</evidence>
<comment type="caution">
    <text evidence="2">The sequence shown here is derived from an EMBL/GenBank/DDBJ whole genome shotgun (WGS) entry which is preliminary data.</text>
</comment>
<feature type="coiled-coil region" evidence="1">
    <location>
        <begin position="3"/>
        <end position="80"/>
    </location>
</feature>
<evidence type="ECO:0008006" key="4">
    <source>
        <dbReference type="Google" id="ProtNLM"/>
    </source>
</evidence>
<evidence type="ECO:0000313" key="2">
    <source>
        <dbReference type="EMBL" id="MBO1329553.1"/>
    </source>
</evidence>
<gene>
    <name evidence="2" type="ORF">J2D75_13900</name>
</gene>
<organism evidence="2 3">
    <name type="scientific">Acetobacter suratthaniensis</name>
    <dbReference type="NCBI Taxonomy" id="1502841"/>
    <lineage>
        <taxon>Bacteria</taxon>
        <taxon>Pseudomonadati</taxon>
        <taxon>Pseudomonadota</taxon>
        <taxon>Alphaproteobacteria</taxon>
        <taxon>Acetobacterales</taxon>
        <taxon>Acetobacteraceae</taxon>
        <taxon>Acetobacter</taxon>
    </lineage>
</organism>
<accession>A0ABS3LQA4</accession>
<name>A0ABS3LQA4_9PROT</name>
<keyword evidence="1" id="KW-0175">Coiled coil</keyword>